<evidence type="ECO:0000313" key="3">
    <source>
        <dbReference type="EMBL" id="QKR00808.1"/>
    </source>
</evidence>
<evidence type="ECO:0000313" key="4">
    <source>
        <dbReference type="Proteomes" id="UP000509301"/>
    </source>
</evidence>
<organism evidence="3 4">
    <name type="scientific">Metallosphaera tengchongensis</name>
    <dbReference type="NCBI Taxonomy" id="1532350"/>
    <lineage>
        <taxon>Archaea</taxon>
        <taxon>Thermoproteota</taxon>
        <taxon>Thermoprotei</taxon>
        <taxon>Sulfolobales</taxon>
        <taxon>Sulfolobaceae</taxon>
        <taxon>Metallosphaera</taxon>
    </lineage>
</organism>
<keyword evidence="2" id="KW-0812">Transmembrane</keyword>
<evidence type="ECO:0000256" key="1">
    <source>
        <dbReference type="SAM" id="MobiDB-lite"/>
    </source>
</evidence>
<name>A0A6N0NZM1_9CREN</name>
<dbReference type="InterPro" id="IPR007981">
    <property type="entry name" value="Peptidase_A5"/>
</dbReference>
<evidence type="ECO:0000256" key="2">
    <source>
        <dbReference type="SAM" id="Phobius"/>
    </source>
</evidence>
<feature type="transmembrane region" description="Helical" evidence="2">
    <location>
        <begin position="648"/>
        <end position="668"/>
    </location>
</feature>
<dbReference type="Pfam" id="PF05317">
    <property type="entry name" value="Thermopsin"/>
    <property type="match status" value="1"/>
</dbReference>
<dbReference type="EMBL" id="CP049074">
    <property type="protein sequence ID" value="QKR00808.1"/>
    <property type="molecule type" value="Genomic_DNA"/>
</dbReference>
<accession>A0A6N0NZM1</accession>
<dbReference type="GeneID" id="55642438"/>
<feature type="compositionally biased region" description="Low complexity" evidence="1">
    <location>
        <begin position="576"/>
        <end position="644"/>
    </location>
</feature>
<sequence length="674" mass="73356">MKYNRWLSILLVFFMTTQFLSIPTNVTPVTAQQNSYSIHYFENVTEAIPANYFFFYQFTVPNTSPNATIGVYFTESNISVATAIMTAQQFNEFNSTGIINGNSIAEQNGTLNLDGVLFTEGTYYLVVYAYNGPADVYIYLNVTSSLQVVNGTQYAGAYVTVPADRDISIPLHYATLGSPFNLTVLGASNQTVVYQLIDLTSQSTVFESPPVTITNLSLVSYNYTFKDLNRGIYYLRILNPHPTPAFVYFEYHINPQYVNPYLYHELSGKQGAPTGLASYGVLNQSGTPTPYYVVTSSVMGEANITSILAYNSTAAFIANLSNPYMASLQLNLVLVVVDSNNGIQVYWPQNVLLFLTNESLVGLLDSVLNISGDGATLSNTSITSPNGYVDQHYYYENYLNLPLLNYKLPFSFILGMNETVIQGQGVQIKMIITVLQNGSSIANPTPYTFDTIMIHDPSVEAAGFAVSGYTYTPAGINSTVGHYYDAELVFGGGGNGEVTQFQSLNAEIGLLYYNISTNTYVPFPSYYTFGGDTAEATTNVHVTYLGDGLASLSVGQPDYSYAVPQNVSGHKSVKVSNNTTTNTTTTKTSTTNTTTTKTTTTNTTTTKTTTTSTNTTSSSRTQSSSTTQKTSSTTSSPPSSQSSSGSDAAGSVFLVIIVVIIALGVRFLRRRRRR</sequence>
<evidence type="ECO:0008006" key="5">
    <source>
        <dbReference type="Google" id="ProtNLM"/>
    </source>
</evidence>
<protein>
    <recommendedName>
        <fullName evidence="5">Thermopsin</fullName>
    </recommendedName>
</protein>
<dbReference type="OrthoDB" id="34640at2157"/>
<keyword evidence="2" id="KW-0472">Membrane</keyword>
<dbReference type="RefSeq" id="WP_174632180.1">
    <property type="nucleotide sequence ID" value="NZ_CP049074.1"/>
</dbReference>
<dbReference type="KEGG" id="mten:GWK48_10805"/>
<reference evidence="3 4" key="1">
    <citation type="submission" date="2020-02" db="EMBL/GenBank/DDBJ databases">
        <title>Comparative genome analysis reveals the metabolism and evolution of the thermophilic archaeal genus Metallosphaera.</title>
        <authorList>
            <person name="Jiang C."/>
        </authorList>
    </citation>
    <scope>NUCLEOTIDE SEQUENCE [LARGE SCALE GENOMIC DNA]</scope>
    <source>
        <strain evidence="3 4">Ric-A</strain>
    </source>
</reference>
<keyword evidence="2" id="KW-1133">Transmembrane helix</keyword>
<keyword evidence="4" id="KW-1185">Reference proteome</keyword>
<feature type="region of interest" description="Disordered" evidence="1">
    <location>
        <begin position="571"/>
        <end position="647"/>
    </location>
</feature>
<dbReference type="AlphaFoldDB" id="A0A6N0NZM1"/>
<dbReference type="Proteomes" id="UP000509301">
    <property type="component" value="Chromosome"/>
</dbReference>
<gene>
    <name evidence="3" type="ORF">GWK48_10805</name>
</gene>
<proteinExistence type="predicted"/>